<name>A0A0H2V753_ECOL6</name>
<dbReference type="KEGG" id="ecc:c1838"/>
<dbReference type="EMBL" id="AE014075">
    <property type="protein sequence ID" value="AAN80301.1"/>
    <property type="molecule type" value="Genomic_DNA"/>
</dbReference>
<sequence length="220" mass="25080">MGKQVSGLRCGLNIYSPHQDRVRLFSNNTVDGCFRVRLCFRCHFRAVRDPFGEDKFHIGNADKAQECGQIWRYQIRWAIFMDPTAAGDNDGFFTGDQAFRTLLGIAESNACACNQVKIVFQLSRDVEVIHRCRNNDNVVGFQLGNQLIGKRQSFLLTRSQRRIARTQCTNQFAIQDRNRICSQVTHGDFISGVLFAPLFNKIIGQLIRLRVPCQDAGFKN</sequence>
<dbReference type="STRING" id="199310.c1838"/>
<protein>
    <submittedName>
        <fullName evidence="1">Uncharacterized protein</fullName>
    </submittedName>
</protein>
<organism evidence="1 2">
    <name type="scientific">Escherichia coli O6:H1 (strain CFT073 / ATCC 700928 / UPEC)</name>
    <dbReference type="NCBI Taxonomy" id="199310"/>
    <lineage>
        <taxon>Bacteria</taxon>
        <taxon>Pseudomonadati</taxon>
        <taxon>Pseudomonadota</taxon>
        <taxon>Gammaproteobacteria</taxon>
        <taxon>Enterobacterales</taxon>
        <taxon>Enterobacteriaceae</taxon>
        <taxon>Escherichia</taxon>
    </lineage>
</organism>
<evidence type="ECO:0000313" key="2">
    <source>
        <dbReference type="Proteomes" id="UP000001410"/>
    </source>
</evidence>
<gene>
    <name evidence="1" type="ordered locus">c1838</name>
</gene>
<accession>A0A0H2V753</accession>
<evidence type="ECO:0000313" key="1">
    <source>
        <dbReference type="EMBL" id="AAN80301.1"/>
    </source>
</evidence>
<dbReference type="Proteomes" id="UP000001410">
    <property type="component" value="Chromosome"/>
</dbReference>
<dbReference type="AlphaFoldDB" id="A0A0H2V753"/>
<reference evidence="1 2" key="1">
    <citation type="journal article" date="2002" name="Proc. Natl. Acad. Sci. U.S.A.">
        <title>Extensive mosaic structure revealed by the complete genome sequence of uropathogenic Escherichia coli.</title>
        <authorList>
            <person name="Welch R.A."/>
            <person name="Burland V."/>
            <person name="Plunkett G.III."/>
            <person name="Redford P."/>
            <person name="Roesch P."/>
            <person name="Rasko D."/>
            <person name="Buckles E.L."/>
            <person name="Liou S.R."/>
            <person name="Boutin A."/>
            <person name="Hackett J."/>
            <person name="Stroud D."/>
            <person name="Mayhew G.F."/>
            <person name="Rose D.J."/>
            <person name="Zhou S."/>
            <person name="Schwartz D.C."/>
            <person name="Perna N.T."/>
            <person name="Mobley H.L."/>
            <person name="Donnenberg M.S."/>
            <person name="Blattner F.R."/>
        </authorList>
    </citation>
    <scope>NUCLEOTIDE SEQUENCE [LARGE SCALE GENOMIC DNA]</scope>
    <source>
        <strain evidence="2">CFT073 / ATCC 700928 / UPEC</strain>
    </source>
</reference>
<keyword evidence="2" id="KW-1185">Reference proteome</keyword>
<dbReference type="HOGENOM" id="CLU_1254308_0_0_6"/>
<proteinExistence type="predicted"/>